<reference evidence="7 9" key="1">
    <citation type="submission" date="2008-03" db="EMBL/GenBank/DDBJ databases">
        <title>Annotation of Ixodes scapularis.</title>
        <authorList>
            <consortium name="Ixodes scapularis Genome Project Consortium"/>
            <person name="Caler E."/>
            <person name="Hannick L.I."/>
            <person name="Bidwell S."/>
            <person name="Joardar V."/>
            <person name="Thiagarajan M."/>
            <person name="Amedeo P."/>
            <person name="Galinsky K.J."/>
            <person name="Schobel S."/>
            <person name="Inman J."/>
            <person name="Hostetler J."/>
            <person name="Miller J."/>
            <person name="Hammond M."/>
            <person name="Megy K."/>
            <person name="Lawson D."/>
            <person name="Kodira C."/>
            <person name="Sutton G."/>
            <person name="Meyer J."/>
            <person name="Hill C.A."/>
            <person name="Birren B."/>
            <person name="Nene V."/>
            <person name="Collins F."/>
            <person name="Alarcon-Chaidez F."/>
            <person name="Wikel S."/>
            <person name="Strausberg R."/>
        </authorList>
    </citation>
    <scope>NUCLEOTIDE SEQUENCE [LARGE SCALE GENOMIC DNA]</scope>
    <source>
        <strain evidence="9">Wikel</strain>
        <strain evidence="7">Wikel colony</strain>
    </source>
</reference>
<dbReference type="AlphaFoldDB" id="B7PVZ6"/>
<dbReference type="InterPro" id="IPR000719">
    <property type="entry name" value="Prot_kinase_dom"/>
</dbReference>
<dbReference type="SMART" id="SM00220">
    <property type="entry name" value="S_TKc"/>
    <property type="match status" value="1"/>
</dbReference>
<dbReference type="Pfam" id="PF00069">
    <property type="entry name" value="Pkinase"/>
    <property type="match status" value="1"/>
</dbReference>
<dbReference type="Gene3D" id="1.10.510.10">
    <property type="entry name" value="Transferase(Phosphotransferase) domain 1"/>
    <property type="match status" value="1"/>
</dbReference>
<dbReference type="Gene3D" id="3.30.200.20">
    <property type="entry name" value="Phosphorylase Kinase, domain 1"/>
    <property type="match status" value="1"/>
</dbReference>
<dbReference type="EMBL" id="ABJB010952466">
    <property type="status" value="NOT_ANNOTATED_CDS"/>
    <property type="molecule type" value="Genomic_DNA"/>
</dbReference>
<keyword evidence="4 7" id="KW-0418">Kinase</keyword>
<dbReference type="GO" id="GO:0004708">
    <property type="term" value="F:MAP kinase kinase activity"/>
    <property type="evidence" value="ECO:0007669"/>
    <property type="project" value="UniProtKB-EC"/>
</dbReference>
<feature type="domain" description="Protein kinase" evidence="6">
    <location>
        <begin position="23"/>
        <end position="290"/>
    </location>
</feature>
<proteinExistence type="predicted"/>
<evidence type="ECO:0000313" key="8">
    <source>
        <dbReference type="EnsemblMetazoa" id="ISCW019686-PA"/>
    </source>
</evidence>
<dbReference type="Proteomes" id="UP000001555">
    <property type="component" value="Unassembled WGS sequence"/>
</dbReference>
<dbReference type="EMBL" id="DS803698">
    <property type="protein sequence ID" value="EEC10768.1"/>
    <property type="molecule type" value="Genomic_DNA"/>
</dbReference>
<dbReference type="EC" id="2.7.12.2" evidence="7"/>
<dbReference type="OMA" id="QKMRAIP"/>
<evidence type="ECO:0000256" key="5">
    <source>
        <dbReference type="ARBA" id="ARBA00022840"/>
    </source>
</evidence>
<keyword evidence="1 7" id="KW-0723">Serine/threonine-protein kinase</keyword>
<dbReference type="PaxDb" id="6945-B7PVZ6"/>
<gene>
    <name evidence="8" type="primary">8032170</name>
    <name evidence="7" type="ORF">IscW_ISCW019686</name>
</gene>
<dbReference type="GO" id="GO:0004674">
    <property type="term" value="F:protein serine/threonine kinase activity"/>
    <property type="evidence" value="ECO:0007669"/>
    <property type="project" value="UniProtKB-KW"/>
</dbReference>
<sequence>MLAKCPKPKEDKISVIQVNGRTYHTLELVSKRGPSKVFMVLGEHQGLRAVQLISLEGVEPKVTVALLCQVRTLKMLRDCRRVVILYDFEYDHERSLLKLVMEAGVNDLTSVIRSRMKESLNILAVKFYWSEMLQAVLEIHNKGVIPSNLEPARFLFVNGKLKLIGFCIADLMQADTTSVMEESPINSLNFMSPESITRMPGHGTGDWELISTRPYIWSLGCILYSLVYGHALFQHIVARDDKLRAIINSKYTIPFYPLVSPSLLDVLKQCLRRNVRERPTINELLRHPFLAENHGLLKPWRN</sequence>
<dbReference type="PANTHER" id="PTHR22974">
    <property type="entry name" value="MIXED LINEAGE PROTEIN KINASE"/>
    <property type="match status" value="1"/>
</dbReference>
<evidence type="ECO:0000259" key="6">
    <source>
        <dbReference type="PROSITE" id="PS50011"/>
    </source>
</evidence>
<protein>
    <submittedName>
        <fullName evidence="7 8">Serine/threonine protein kinase PLK3, putative</fullName>
        <ecNumber evidence="7">2.7.12.2</ecNumber>
    </submittedName>
</protein>
<dbReference type="GO" id="GO:0005524">
    <property type="term" value="F:ATP binding"/>
    <property type="evidence" value="ECO:0007669"/>
    <property type="project" value="UniProtKB-KW"/>
</dbReference>
<keyword evidence="3" id="KW-0547">Nucleotide-binding</keyword>
<name>B7PVZ6_IXOSC</name>
<evidence type="ECO:0000313" key="9">
    <source>
        <dbReference type="Proteomes" id="UP000001555"/>
    </source>
</evidence>
<dbReference type="PANTHER" id="PTHR22974:SF21">
    <property type="entry name" value="DUAL SPECIFICITY PROTEIN KINASE TTK"/>
    <property type="match status" value="1"/>
</dbReference>
<dbReference type="InParanoid" id="B7PVZ6"/>
<evidence type="ECO:0000256" key="3">
    <source>
        <dbReference type="ARBA" id="ARBA00022741"/>
    </source>
</evidence>
<dbReference type="VEuPathDB" id="VectorBase:ISCW019686"/>
<keyword evidence="5" id="KW-0067">ATP-binding</keyword>
<dbReference type="HOGENOM" id="CLU_000288_63_23_1"/>
<dbReference type="SUPFAM" id="SSF56112">
    <property type="entry name" value="Protein kinase-like (PK-like)"/>
    <property type="match status" value="1"/>
</dbReference>
<dbReference type="PROSITE" id="PS50011">
    <property type="entry name" value="PROTEIN_KINASE_DOM"/>
    <property type="match status" value="1"/>
</dbReference>
<accession>B7PVZ6</accession>
<dbReference type="EnsemblMetazoa" id="ISCW019686-RA">
    <property type="protein sequence ID" value="ISCW019686-PA"/>
    <property type="gene ID" value="ISCW019686"/>
</dbReference>
<evidence type="ECO:0000256" key="4">
    <source>
        <dbReference type="ARBA" id="ARBA00022777"/>
    </source>
</evidence>
<reference evidence="8" key="2">
    <citation type="submission" date="2020-05" db="UniProtKB">
        <authorList>
            <consortium name="EnsemblMetazoa"/>
        </authorList>
    </citation>
    <scope>IDENTIFICATION</scope>
    <source>
        <strain evidence="8">wikel</strain>
    </source>
</reference>
<dbReference type="VEuPathDB" id="VectorBase:ISCI019686"/>
<dbReference type="VEuPathDB" id="VectorBase:ISCP_010613"/>
<evidence type="ECO:0000313" key="7">
    <source>
        <dbReference type="EMBL" id="EEC10768.1"/>
    </source>
</evidence>
<evidence type="ECO:0000256" key="2">
    <source>
        <dbReference type="ARBA" id="ARBA00022679"/>
    </source>
</evidence>
<evidence type="ECO:0000256" key="1">
    <source>
        <dbReference type="ARBA" id="ARBA00022527"/>
    </source>
</evidence>
<dbReference type="KEGG" id="isc:8032170"/>
<dbReference type="STRING" id="6945.B7PVZ6"/>
<dbReference type="InterPro" id="IPR011009">
    <property type="entry name" value="Kinase-like_dom_sf"/>
</dbReference>
<dbReference type="OrthoDB" id="20524at2759"/>
<organism>
    <name type="scientific">Ixodes scapularis</name>
    <name type="common">Black-legged tick</name>
    <name type="synonym">Deer tick</name>
    <dbReference type="NCBI Taxonomy" id="6945"/>
    <lineage>
        <taxon>Eukaryota</taxon>
        <taxon>Metazoa</taxon>
        <taxon>Ecdysozoa</taxon>
        <taxon>Arthropoda</taxon>
        <taxon>Chelicerata</taxon>
        <taxon>Arachnida</taxon>
        <taxon>Acari</taxon>
        <taxon>Parasitiformes</taxon>
        <taxon>Ixodida</taxon>
        <taxon>Ixodoidea</taxon>
        <taxon>Ixodidae</taxon>
        <taxon>Ixodinae</taxon>
        <taxon>Ixodes</taxon>
    </lineage>
</organism>
<keyword evidence="9" id="KW-1185">Reference proteome</keyword>
<keyword evidence="2 7" id="KW-0808">Transferase</keyword>